<dbReference type="CDD" id="cd07302">
    <property type="entry name" value="CHD"/>
    <property type="match status" value="1"/>
</dbReference>
<evidence type="ECO:0000313" key="2">
    <source>
        <dbReference type="EMBL" id="MEX0404833.1"/>
    </source>
</evidence>
<dbReference type="PANTHER" id="PTHR43081">
    <property type="entry name" value="ADENYLATE CYCLASE, TERMINAL-DIFFERENTIATION SPECIFIC-RELATED"/>
    <property type="match status" value="1"/>
</dbReference>
<dbReference type="Pfam" id="PF00211">
    <property type="entry name" value="Guanylate_cyc"/>
    <property type="match status" value="1"/>
</dbReference>
<dbReference type="PROSITE" id="PS50125">
    <property type="entry name" value="GUANYLATE_CYCLASE_2"/>
    <property type="match status" value="1"/>
</dbReference>
<protein>
    <submittedName>
        <fullName evidence="2">Adenylate/guanylate cyclase domain-containing protein</fullName>
    </submittedName>
</protein>
<dbReference type="InterPro" id="IPR001054">
    <property type="entry name" value="A/G_cyclase"/>
</dbReference>
<evidence type="ECO:0000313" key="3">
    <source>
        <dbReference type="Proteomes" id="UP001556692"/>
    </source>
</evidence>
<dbReference type="InterPro" id="IPR050697">
    <property type="entry name" value="Adenylyl/Guanylyl_Cyclase_3/4"/>
</dbReference>
<dbReference type="SUPFAM" id="SSF55073">
    <property type="entry name" value="Nucleotide cyclase"/>
    <property type="match status" value="1"/>
</dbReference>
<dbReference type="Gene3D" id="3.40.50.10070">
    <property type="entry name" value="TolB, N-terminal domain"/>
    <property type="match status" value="1"/>
</dbReference>
<comment type="caution">
    <text evidence="2">The sequence shown here is derived from an EMBL/GenBank/DDBJ whole genome shotgun (WGS) entry which is preliminary data.</text>
</comment>
<dbReference type="Gene3D" id="3.30.70.1230">
    <property type="entry name" value="Nucleotide cyclase"/>
    <property type="match status" value="1"/>
</dbReference>
<gene>
    <name evidence="2" type="ORF">ABGN05_04050</name>
</gene>
<dbReference type="InterPro" id="IPR011990">
    <property type="entry name" value="TPR-like_helical_dom_sf"/>
</dbReference>
<keyword evidence="3" id="KW-1185">Reference proteome</keyword>
<organism evidence="2 3">
    <name type="scientific">Aquibium pacificus</name>
    <dbReference type="NCBI Taxonomy" id="3153579"/>
    <lineage>
        <taxon>Bacteria</taxon>
        <taxon>Pseudomonadati</taxon>
        <taxon>Pseudomonadota</taxon>
        <taxon>Alphaproteobacteria</taxon>
        <taxon>Hyphomicrobiales</taxon>
        <taxon>Phyllobacteriaceae</taxon>
        <taxon>Aquibium</taxon>
    </lineage>
</organism>
<dbReference type="RefSeq" id="WP_367952701.1">
    <property type="nucleotide sequence ID" value="NZ_JBDPGJ010000001.1"/>
</dbReference>
<dbReference type="Proteomes" id="UP001556692">
    <property type="component" value="Unassembled WGS sequence"/>
</dbReference>
<proteinExistence type="predicted"/>
<name>A0ABV3SDM7_9HYPH</name>
<accession>A0ABV3SDM7</accession>
<feature type="domain" description="Guanylate cyclase" evidence="1">
    <location>
        <begin position="7"/>
        <end position="121"/>
    </location>
</feature>
<dbReference type="EMBL" id="JBDPGJ010000001">
    <property type="protein sequence ID" value="MEX0404833.1"/>
    <property type="molecule type" value="Genomic_DNA"/>
</dbReference>
<dbReference type="InterPro" id="IPR029787">
    <property type="entry name" value="Nucleotide_cyclase"/>
</dbReference>
<sequence length="570" mass="62219">MQRRLAAILAADVEGYSRLIGEDEEGTVRALKENRAAFFRIVAEGGGTVINTAGDSILAEFGSVMAAVRAATAMQEALRHANAGQAAARQLRFRIGISQGEIVAEGGEIYGDGINVAARLQALAPAGGIAISGRVHEDVAGKLDLVWLDGGDQHLKNIRQPVRVFFWPSPGSADSAAPPLPDRPSIAVLRFHNMSREADDVFFCDGMAEDIITGLARFRSLFVIARNSSFAFHGQSVALPEIGRRLGVSYLLEGSVRRSGDRLRITAQLIEAAGGAHVWADRFDRSLTEAFEVQDEVATRIVATLVGRIEAARLEQAVRRPTASLAAYDLLQKRKATFRGYEADANSRVRDLFRQAAERDPRFAQAHSYLALTELAVEGYGRASTQAKTSACETARRGVELDPQDGTCHRILGHLSLYTRSFAIGERHARQSVELNPNDADCAISLGFLLSMRGQHAEGLEWIDRAVRLNPLHPPWYHVQRGTVLYHLGNTGEALREFRMAPRMGGWSYRLAACCARLGLAEEAAAEARTVLAALLDFSARTFVDQMVLLERAEDRDLLLQDMLKAGLPG</sequence>
<reference evidence="2 3" key="1">
    <citation type="submission" date="2024-05" db="EMBL/GenBank/DDBJ databases">
        <authorList>
            <person name="Jiang F."/>
        </authorList>
    </citation>
    <scope>NUCLEOTIDE SEQUENCE [LARGE SCALE GENOMIC DNA]</scope>
    <source>
        <strain evidence="2 3">LZ166</strain>
    </source>
</reference>
<dbReference type="PANTHER" id="PTHR43081:SF19">
    <property type="entry name" value="PH-SENSITIVE ADENYLATE CYCLASE RV1264"/>
    <property type="match status" value="1"/>
</dbReference>
<dbReference type="Gene3D" id="1.25.40.10">
    <property type="entry name" value="Tetratricopeptide repeat domain"/>
    <property type="match status" value="1"/>
</dbReference>
<dbReference type="SUPFAM" id="SSF48452">
    <property type="entry name" value="TPR-like"/>
    <property type="match status" value="1"/>
</dbReference>
<evidence type="ECO:0000259" key="1">
    <source>
        <dbReference type="PROSITE" id="PS50125"/>
    </source>
</evidence>